<dbReference type="GO" id="GO:0000160">
    <property type="term" value="P:phosphorelay signal transduction system"/>
    <property type="evidence" value="ECO:0007669"/>
    <property type="project" value="InterPro"/>
</dbReference>
<dbReference type="GO" id="GO:0003677">
    <property type="term" value="F:DNA binding"/>
    <property type="evidence" value="ECO:0007669"/>
    <property type="project" value="UniProtKB-KW"/>
</dbReference>
<dbReference type="SMART" id="SM00448">
    <property type="entry name" value="REC"/>
    <property type="match status" value="1"/>
</dbReference>
<dbReference type="InterPro" id="IPR036388">
    <property type="entry name" value="WH-like_DNA-bd_sf"/>
</dbReference>
<dbReference type="PRINTS" id="PR00038">
    <property type="entry name" value="HTHLUXR"/>
</dbReference>
<dbReference type="SUPFAM" id="SSF46894">
    <property type="entry name" value="C-terminal effector domain of the bipartite response regulators"/>
    <property type="match status" value="1"/>
</dbReference>
<dbReference type="PROSITE" id="PS50043">
    <property type="entry name" value="HTH_LUXR_2"/>
    <property type="match status" value="1"/>
</dbReference>
<organism evidence="6 7">
    <name type="scientific">Ottowia beijingensis</name>
    <dbReference type="NCBI Taxonomy" id="1207057"/>
    <lineage>
        <taxon>Bacteria</taxon>
        <taxon>Pseudomonadati</taxon>
        <taxon>Pseudomonadota</taxon>
        <taxon>Betaproteobacteria</taxon>
        <taxon>Burkholderiales</taxon>
        <taxon>Comamonadaceae</taxon>
        <taxon>Ottowia</taxon>
    </lineage>
</organism>
<dbReference type="Pfam" id="PF00072">
    <property type="entry name" value="Response_reg"/>
    <property type="match status" value="1"/>
</dbReference>
<evidence type="ECO:0000256" key="3">
    <source>
        <dbReference type="PROSITE-ProRule" id="PRU00169"/>
    </source>
</evidence>
<evidence type="ECO:0000313" key="6">
    <source>
        <dbReference type="EMBL" id="NZA02443.1"/>
    </source>
</evidence>
<evidence type="ECO:0000259" key="5">
    <source>
        <dbReference type="PROSITE" id="PS50110"/>
    </source>
</evidence>
<dbReference type="SUPFAM" id="SSF52172">
    <property type="entry name" value="CheY-like"/>
    <property type="match status" value="1"/>
</dbReference>
<reference evidence="6 7" key="1">
    <citation type="submission" date="2020-07" db="EMBL/GenBank/DDBJ databases">
        <authorList>
            <person name="Maaloum M."/>
        </authorList>
    </citation>
    <scope>NUCLEOTIDE SEQUENCE [LARGE SCALE GENOMIC DNA]</scope>
    <source>
        <strain evidence="6 7">GCS-AN-3</strain>
    </source>
</reference>
<dbReference type="EMBL" id="JACCKX010000001">
    <property type="protein sequence ID" value="NZA02443.1"/>
    <property type="molecule type" value="Genomic_DNA"/>
</dbReference>
<dbReference type="InterPro" id="IPR051015">
    <property type="entry name" value="EvgA-like"/>
</dbReference>
<dbReference type="PANTHER" id="PTHR45566">
    <property type="entry name" value="HTH-TYPE TRANSCRIPTIONAL REGULATOR YHJB-RELATED"/>
    <property type="match status" value="1"/>
</dbReference>
<evidence type="ECO:0000256" key="2">
    <source>
        <dbReference type="ARBA" id="ARBA00023125"/>
    </source>
</evidence>
<accession>A0A853IP99</accession>
<name>A0A853IP99_9BURK</name>
<dbReference type="PANTHER" id="PTHR45566:SF2">
    <property type="entry name" value="NARL SUBFAMILY"/>
    <property type="match status" value="1"/>
</dbReference>
<evidence type="ECO:0000259" key="4">
    <source>
        <dbReference type="PROSITE" id="PS50043"/>
    </source>
</evidence>
<dbReference type="Gene3D" id="3.40.50.2300">
    <property type="match status" value="1"/>
</dbReference>
<dbReference type="Pfam" id="PF00196">
    <property type="entry name" value="GerE"/>
    <property type="match status" value="1"/>
</dbReference>
<dbReference type="InterPro" id="IPR011006">
    <property type="entry name" value="CheY-like_superfamily"/>
</dbReference>
<dbReference type="InterPro" id="IPR001789">
    <property type="entry name" value="Sig_transdc_resp-reg_receiver"/>
</dbReference>
<dbReference type="Proteomes" id="UP000589716">
    <property type="component" value="Unassembled WGS sequence"/>
</dbReference>
<dbReference type="GO" id="GO:0006355">
    <property type="term" value="P:regulation of DNA-templated transcription"/>
    <property type="evidence" value="ECO:0007669"/>
    <property type="project" value="InterPro"/>
</dbReference>
<comment type="caution">
    <text evidence="6">The sequence shown here is derived from an EMBL/GenBank/DDBJ whole genome shotgun (WGS) entry which is preliminary data.</text>
</comment>
<dbReference type="PROSITE" id="PS50110">
    <property type="entry name" value="RESPONSE_REGULATORY"/>
    <property type="match status" value="1"/>
</dbReference>
<proteinExistence type="predicted"/>
<dbReference type="CDD" id="cd17535">
    <property type="entry name" value="REC_NarL-like"/>
    <property type="match status" value="1"/>
</dbReference>
<dbReference type="InterPro" id="IPR016032">
    <property type="entry name" value="Sig_transdc_resp-reg_C-effctor"/>
</dbReference>
<dbReference type="RefSeq" id="WP_180550776.1">
    <property type="nucleotide sequence ID" value="NZ_JACCKX010000001.1"/>
</dbReference>
<keyword evidence="7" id="KW-1185">Reference proteome</keyword>
<feature type="domain" description="Response regulatory" evidence="5">
    <location>
        <begin position="9"/>
        <end position="127"/>
    </location>
</feature>
<feature type="domain" description="HTH luxR-type" evidence="4">
    <location>
        <begin position="146"/>
        <end position="211"/>
    </location>
</feature>
<feature type="modified residue" description="4-aspartylphosphate" evidence="3">
    <location>
        <position position="62"/>
    </location>
</feature>
<dbReference type="InterPro" id="IPR058245">
    <property type="entry name" value="NreC/VraR/RcsB-like_REC"/>
</dbReference>
<keyword evidence="1 3" id="KW-0597">Phosphoprotein</keyword>
<protein>
    <submittedName>
        <fullName evidence="6">Response regulator transcription factor</fullName>
    </submittedName>
</protein>
<dbReference type="SMART" id="SM00421">
    <property type="entry name" value="HTH_LUXR"/>
    <property type="match status" value="1"/>
</dbReference>
<dbReference type="InterPro" id="IPR000792">
    <property type="entry name" value="Tscrpt_reg_LuxR_C"/>
</dbReference>
<evidence type="ECO:0000256" key="1">
    <source>
        <dbReference type="ARBA" id="ARBA00022553"/>
    </source>
</evidence>
<evidence type="ECO:0000313" key="7">
    <source>
        <dbReference type="Proteomes" id="UP000589716"/>
    </source>
</evidence>
<keyword evidence="2" id="KW-0238">DNA-binding</keyword>
<dbReference type="AlphaFoldDB" id="A0A853IP99"/>
<dbReference type="CDD" id="cd06170">
    <property type="entry name" value="LuxR_C_like"/>
    <property type="match status" value="1"/>
</dbReference>
<gene>
    <name evidence="6" type="ORF">H0I39_12945</name>
</gene>
<dbReference type="Gene3D" id="1.10.10.10">
    <property type="entry name" value="Winged helix-like DNA-binding domain superfamily/Winged helix DNA-binding domain"/>
    <property type="match status" value="1"/>
</dbReference>
<sequence length="216" mass="23224">MNDELDGFAVLLVDDHPLFRDGLATALRHQVPTLQVHAVATLDQALEVLCSDGEAFDLVLLDYRLPGEDGLRGAERLRARCPSVGIGLMSGVDDPTLPRRAYDAGLMAYLPKALELPALLSCLRRLANGETVFDDELLAPAISVAAVAGPRGLTGRQVDVLRHLATGASNKKIARALGISPATVKKHIEDIFDKMGASNRLQAVMMARDTLEQHDA</sequence>